<dbReference type="GO" id="GO:0017128">
    <property type="term" value="F:phospholipid scramblase activity"/>
    <property type="evidence" value="ECO:0007669"/>
    <property type="project" value="InterPro"/>
</dbReference>
<name>A0A0H5C5A8_CYBJN</name>
<dbReference type="PANTHER" id="PTHR23248:SF9">
    <property type="entry name" value="PHOSPHOLIPID SCRAMBLASE"/>
    <property type="match status" value="1"/>
</dbReference>
<reference evidence="5 7" key="3">
    <citation type="journal article" date="2016" name="Proc. Natl. Acad. Sci. U.S.A.">
        <title>Comparative genomics of biotechnologically important yeasts.</title>
        <authorList>
            <person name="Riley R."/>
            <person name="Haridas S."/>
            <person name="Wolfe K.H."/>
            <person name="Lopes M.R."/>
            <person name="Hittinger C.T."/>
            <person name="Goeker M."/>
            <person name="Salamov A.A."/>
            <person name="Wisecaver J.H."/>
            <person name="Long T.M."/>
            <person name="Calvey C.H."/>
            <person name="Aerts A.L."/>
            <person name="Barry K.W."/>
            <person name="Choi C."/>
            <person name="Clum A."/>
            <person name="Coughlan A.Y."/>
            <person name="Deshpande S."/>
            <person name="Douglass A.P."/>
            <person name="Hanson S.J."/>
            <person name="Klenk H.-P."/>
            <person name="LaButti K.M."/>
            <person name="Lapidus A."/>
            <person name="Lindquist E.A."/>
            <person name="Lipzen A.M."/>
            <person name="Meier-Kolthoff J.P."/>
            <person name="Ohm R.A."/>
            <person name="Otillar R.P."/>
            <person name="Pangilinan J.L."/>
            <person name="Peng Y."/>
            <person name="Rokas A."/>
            <person name="Rosa C.A."/>
            <person name="Scheuner C."/>
            <person name="Sibirny A.A."/>
            <person name="Slot J.C."/>
            <person name="Stielow J.B."/>
            <person name="Sun H."/>
            <person name="Kurtzman C.P."/>
            <person name="Blackwell M."/>
            <person name="Grigoriev I.V."/>
            <person name="Jeffries T.W."/>
        </authorList>
    </citation>
    <scope>NUCLEOTIDE SEQUENCE [LARGE SCALE GENOMIC DNA]</scope>
    <source>
        <strain evidence="7">ATCC 18201 / CBS 1600 / BCRC 20928 / JCM 3617 / NBRC 0987 / NRRL Y-1542</strain>
        <strain evidence="5">NRRL Y-1542</strain>
    </source>
</reference>
<dbReference type="InterPro" id="IPR005552">
    <property type="entry name" value="Scramblase"/>
</dbReference>
<evidence type="ECO:0000256" key="1">
    <source>
        <dbReference type="ARBA" id="ARBA00005350"/>
    </source>
</evidence>
<dbReference type="PANTHER" id="PTHR23248">
    <property type="entry name" value="PHOSPHOLIPID SCRAMBLASE-RELATED"/>
    <property type="match status" value="1"/>
</dbReference>
<accession>A0A1E4S3T4</accession>
<evidence type="ECO:0000256" key="3">
    <source>
        <dbReference type="SAM" id="MobiDB-lite"/>
    </source>
</evidence>
<dbReference type="Proteomes" id="UP000038830">
    <property type="component" value="Unassembled WGS sequence"/>
</dbReference>
<evidence type="ECO:0000313" key="6">
    <source>
        <dbReference type="Proteomes" id="UP000038830"/>
    </source>
</evidence>
<dbReference type="EMBL" id="KV453928">
    <property type="protein sequence ID" value="ODV74120.1"/>
    <property type="molecule type" value="Genomic_DNA"/>
</dbReference>
<dbReference type="EMBL" id="CDQK01000004">
    <property type="protein sequence ID" value="CEP23325.1"/>
    <property type="molecule type" value="Genomic_DNA"/>
</dbReference>
<dbReference type="GeneID" id="30988019"/>
<dbReference type="RefSeq" id="XP_020071159.1">
    <property type="nucleotide sequence ID" value="XM_020213623.1"/>
</dbReference>
<dbReference type="AlphaFoldDB" id="A0A0H5C5A8"/>
<feature type="region of interest" description="Disordered" evidence="3">
    <location>
        <begin position="1"/>
        <end position="29"/>
    </location>
</feature>
<evidence type="ECO:0000313" key="7">
    <source>
        <dbReference type="Proteomes" id="UP000094389"/>
    </source>
</evidence>
<dbReference type="OrthoDB" id="191150at2759"/>
<dbReference type="GO" id="GO:0005886">
    <property type="term" value="C:plasma membrane"/>
    <property type="evidence" value="ECO:0007669"/>
    <property type="project" value="TreeGrafter"/>
</dbReference>
<organism evidence="4 6">
    <name type="scientific">Cyberlindnera jadinii (strain ATCC 18201 / CBS 1600 / BCRC 20928 / JCM 3617 / NBRC 0987 / NRRL Y-1542)</name>
    <name type="common">Torula yeast</name>
    <name type="synonym">Candida utilis</name>
    <dbReference type="NCBI Taxonomy" id="983966"/>
    <lineage>
        <taxon>Eukaryota</taxon>
        <taxon>Fungi</taxon>
        <taxon>Dikarya</taxon>
        <taxon>Ascomycota</taxon>
        <taxon>Saccharomycotina</taxon>
        <taxon>Saccharomycetes</taxon>
        <taxon>Phaffomycetales</taxon>
        <taxon>Phaffomycetaceae</taxon>
        <taxon>Cyberlindnera</taxon>
    </lineage>
</organism>
<reference evidence="4" key="1">
    <citation type="submission" date="2014-12" db="EMBL/GenBank/DDBJ databases">
        <authorList>
            <person name="Jaenicke S."/>
        </authorList>
    </citation>
    <scope>NUCLEOTIDE SEQUENCE [LARGE SCALE GENOMIC DNA]</scope>
    <source>
        <strain evidence="4">CBS1600</strain>
    </source>
</reference>
<evidence type="ECO:0000256" key="2">
    <source>
        <dbReference type="RuleBase" id="RU363116"/>
    </source>
</evidence>
<comment type="similarity">
    <text evidence="1 2">Belongs to the phospholipid scramblase family.</text>
</comment>
<reference evidence="6" key="2">
    <citation type="journal article" date="2015" name="J. Biotechnol.">
        <title>The structure of the Cyberlindnera jadinii genome and its relation to Candida utilis analyzed by the occurrence of single nucleotide polymorphisms.</title>
        <authorList>
            <person name="Rupp O."/>
            <person name="Brinkrolf K."/>
            <person name="Buerth C."/>
            <person name="Kunigo M."/>
            <person name="Schneider J."/>
            <person name="Jaenicke S."/>
            <person name="Goesmann A."/>
            <person name="Puehler A."/>
            <person name="Jaeger K.-E."/>
            <person name="Ernst J.F."/>
        </authorList>
    </citation>
    <scope>NUCLEOTIDE SEQUENCE [LARGE SCALE GENOMIC DNA]</scope>
    <source>
        <strain evidence="6">ATCC 18201 / CBS 1600 / BCRC 20928 / JCM 3617 / NBRC 0987 / NRRL Y-1542</strain>
    </source>
</reference>
<evidence type="ECO:0000313" key="5">
    <source>
        <dbReference type="EMBL" id="ODV74120.1"/>
    </source>
</evidence>
<dbReference type="Proteomes" id="UP000094389">
    <property type="component" value="Unassembled WGS sequence"/>
</dbReference>
<keyword evidence="7" id="KW-1185">Reference proteome</keyword>
<accession>A0A0H5C5A8</accession>
<evidence type="ECO:0000313" key="4">
    <source>
        <dbReference type="EMBL" id="CEP23325.1"/>
    </source>
</evidence>
<dbReference type="Pfam" id="PF03803">
    <property type="entry name" value="Scramblase"/>
    <property type="match status" value="1"/>
</dbReference>
<protein>
    <recommendedName>
        <fullName evidence="2">Phospholipid scramblase</fullName>
    </recommendedName>
</protein>
<gene>
    <name evidence="4" type="primary">PLS1</name>
    <name evidence="4" type="ORF">BN1211_3885</name>
    <name evidence="5" type="ORF">CYBJADRAFT_161576</name>
</gene>
<dbReference type="STRING" id="983966.A0A0H5C5A8"/>
<dbReference type="OMA" id="NTIGRMF"/>
<sequence>MSPKPTYIEFKDPKKSQSGKPHLPFNRQTQPLYPQQSIPLAQYTNLRAYNPGGVIGEKDLAGRILSEPILIVERLIQPYELAVGFEECNRYIVKNYRGEKLAMIEEHSGGFKKMLVRQVAKSKRPFTFDVIDNDGNVVLKFKRKFEFITSHLKACLPNDTLIGESFEKYNVIKRKYNLFQVTGPNQLTQFGYVNAPPKSFEFSIGDEQGQTIAAVDCNWTGLAREVFTNSNMYIIRMDPWAFQGVADFYKNVKQVPLTLDQRAVLLANVVSLDFDYFTRDHDSD</sequence>
<proteinExistence type="inferred from homology"/>